<dbReference type="GO" id="GO:0005737">
    <property type="term" value="C:cytoplasm"/>
    <property type="evidence" value="ECO:0007669"/>
    <property type="project" value="TreeGrafter"/>
</dbReference>
<organism>
    <name type="scientific">Serpula lacrymans var. lacrymans (strain S7.9)</name>
    <name type="common">Dry rot fungus</name>
    <dbReference type="NCBI Taxonomy" id="578457"/>
    <lineage>
        <taxon>Eukaryota</taxon>
        <taxon>Fungi</taxon>
        <taxon>Dikarya</taxon>
        <taxon>Basidiomycota</taxon>
        <taxon>Agaricomycotina</taxon>
        <taxon>Agaricomycetes</taxon>
        <taxon>Agaricomycetidae</taxon>
        <taxon>Boletales</taxon>
        <taxon>Coniophorineae</taxon>
        <taxon>Serpulaceae</taxon>
        <taxon>Serpula</taxon>
    </lineage>
</organism>
<dbReference type="GeneID" id="18819779"/>
<dbReference type="RefSeq" id="XP_007319736.1">
    <property type="nucleotide sequence ID" value="XM_007319674.1"/>
</dbReference>
<dbReference type="EMBL" id="GL945435">
    <property type="protein sequence ID" value="EGO23974.1"/>
    <property type="molecule type" value="Genomic_DNA"/>
</dbReference>
<protein>
    <recommendedName>
        <fullName evidence="4">CMP/dCMP-type deaminase domain-containing protein</fullName>
    </recommendedName>
</protein>
<dbReference type="Pfam" id="PF00383">
    <property type="entry name" value="dCMP_cyt_deam_1"/>
    <property type="match status" value="1"/>
</dbReference>
<dbReference type="GO" id="GO:0008033">
    <property type="term" value="P:tRNA processing"/>
    <property type="evidence" value="ECO:0007669"/>
    <property type="project" value="UniProtKB-KW"/>
</dbReference>
<dbReference type="SUPFAM" id="SSF53927">
    <property type="entry name" value="Cytidine deaminase-like"/>
    <property type="match status" value="1"/>
</dbReference>
<proteinExistence type="inferred from homology"/>
<evidence type="ECO:0000313" key="5">
    <source>
        <dbReference type="EMBL" id="EGO23974.1"/>
    </source>
</evidence>
<dbReference type="PANTHER" id="PTHR11079:SF156">
    <property type="entry name" value="INACTIVE TRNA-SPECIFIC ADENOSINE DEAMINASE-LIKE PROTEIN 3-RELATED"/>
    <property type="match status" value="1"/>
</dbReference>
<dbReference type="KEGG" id="sla:SERLADRAFT_470531"/>
<reference evidence="5" key="1">
    <citation type="submission" date="2011-04" db="EMBL/GenBank/DDBJ databases">
        <title>Evolution of plant cell wall degrading machinery underlies the functional diversity of forest fungi.</title>
        <authorList>
            <consortium name="US DOE Joint Genome Institute (JGI-PGF)"/>
            <person name="Eastwood D.C."/>
            <person name="Floudas D."/>
            <person name="Binder M."/>
            <person name="Majcherczyk A."/>
            <person name="Schneider P."/>
            <person name="Aerts A."/>
            <person name="Asiegbu F.O."/>
            <person name="Baker S.E."/>
            <person name="Barry K."/>
            <person name="Bendiksby M."/>
            <person name="Blumentritt M."/>
            <person name="Coutinho P.M."/>
            <person name="Cullen D."/>
            <person name="Cullen D."/>
            <person name="Gathman A."/>
            <person name="Goodell B."/>
            <person name="Henrissat B."/>
            <person name="Ihrmark K."/>
            <person name="Kauserud H."/>
            <person name="Kohler A."/>
            <person name="LaButti K."/>
            <person name="Lapidus A."/>
            <person name="Lavin J.L."/>
            <person name="Lee Y.-H."/>
            <person name="Lindquist E."/>
            <person name="Lilly W."/>
            <person name="Lucas S."/>
            <person name="Morin E."/>
            <person name="Murat C."/>
            <person name="Oguiza J.A."/>
            <person name="Park J."/>
            <person name="Pisabarro A.G."/>
            <person name="Riley R."/>
            <person name="Rosling A."/>
            <person name="Salamov A."/>
            <person name="Schmidt O."/>
            <person name="Schmutz J."/>
            <person name="Skrede I."/>
            <person name="Stenlid J."/>
            <person name="Wiebenga A."/>
            <person name="Xie X."/>
            <person name="Kues U."/>
            <person name="Hibbett D.S."/>
            <person name="Hoffmeister D."/>
            <person name="Hogberg N."/>
            <person name="Martin F."/>
            <person name="Grigoriev I.V."/>
            <person name="Watkinson S.C."/>
        </authorList>
    </citation>
    <scope>NUCLEOTIDE SEQUENCE</scope>
    <source>
        <strain evidence="5">S7.9</strain>
    </source>
</reference>
<dbReference type="InterPro" id="IPR016193">
    <property type="entry name" value="Cytidine_deaminase-like"/>
</dbReference>
<evidence type="ECO:0000259" key="4">
    <source>
        <dbReference type="PROSITE" id="PS51747"/>
    </source>
</evidence>
<dbReference type="GO" id="GO:0005634">
    <property type="term" value="C:nucleus"/>
    <property type="evidence" value="ECO:0007669"/>
    <property type="project" value="TreeGrafter"/>
</dbReference>
<dbReference type="PROSITE" id="PS51747">
    <property type="entry name" value="CYT_DCMP_DEAMINASES_2"/>
    <property type="match status" value="1"/>
</dbReference>
<name>F8NZF4_SERL9</name>
<dbReference type="OrthoDB" id="3180714at2759"/>
<sequence>MIVADGDLPFTRLKLSLDEEEEEISAIRTMQSWVVDIPDPRHITTMLKCLKRSGLESPSLAHLKRIRKQGNISSLLISTSPNPPCLPSDLSLPSPYQLPVPCTAALTPTSLQLKCTLWPTVYTPRRKWEPETWSKGTVRWAGRAITHVMLEASKARAGGELPIVAHVPSPYREEDQFPMSFTAHDTRTSTRHPLRHAILNIIRSVADYRASEPSLDSSSSQSTTFNTLINSESDDSDVPRNGARYLLTGLTLFTTHEPCVMCSMALLHSRVKEVFYVVPMQQTGGCGGLACLPSLKGVNHRFGIARWNGTVGGAESLDVLEIDPTIDA</sequence>
<evidence type="ECO:0000256" key="3">
    <source>
        <dbReference type="SAM" id="MobiDB-lite"/>
    </source>
</evidence>
<keyword evidence="1" id="KW-0819">tRNA processing</keyword>
<dbReference type="PANTHER" id="PTHR11079">
    <property type="entry name" value="CYTOSINE DEAMINASE FAMILY MEMBER"/>
    <property type="match status" value="1"/>
</dbReference>
<feature type="domain" description="CMP/dCMP-type deaminase" evidence="4">
    <location>
        <begin position="174"/>
        <end position="288"/>
    </location>
</feature>
<evidence type="ECO:0000256" key="1">
    <source>
        <dbReference type="ARBA" id="ARBA00022694"/>
    </source>
</evidence>
<accession>F8NZF4</accession>
<evidence type="ECO:0000256" key="2">
    <source>
        <dbReference type="ARBA" id="ARBA00038160"/>
    </source>
</evidence>
<dbReference type="GO" id="GO:0052717">
    <property type="term" value="F:tRNA-specific adenosine-34 deaminase activity"/>
    <property type="evidence" value="ECO:0007669"/>
    <property type="project" value="TreeGrafter"/>
</dbReference>
<dbReference type="Gene3D" id="3.40.140.10">
    <property type="entry name" value="Cytidine Deaminase, domain 2"/>
    <property type="match status" value="1"/>
</dbReference>
<gene>
    <name evidence="5" type="ORF">SERLADRAFT_470531</name>
</gene>
<dbReference type="AlphaFoldDB" id="F8NZF4"/>
<comment type="similarity">
    <text evidence="2">Belongs to the cytidine and deoxycytidylate deaminase family. ADAT3 subfamily.</text>
</comment>
<feature type="compositionally biased region" description="Low complexity" evidence="3">
    <location>
        <begin position="212"/>
        <end position="222"/>
    </location>
</feature>
<feature type="region of interest" description="Disordered" evidence="3">
    <location>
        <begin position="212"/>
        <end position="235"/>
    </location>
</feature>
<dbReference type="HOGENOM" id="CLU_013817_0_0_1"/>
<dbReference type="InterPro" id="IPR002125">
    <property type="entry name" value="CMP_dCMP_dom"/>
</dbReference>
<dbReference type="Proteomes" id="UP000008064">
    <property type="component" value="Unassembled WGS sequence"/>
</dbReference>